<gene>
    <name evidence="1" type="ORF">ACFQ03_04415</name>
</gene>
<reference evidence="2" key="1">
    <citation type="journal article" date="2019" name="Int. J. Syst. Evol. Microbiol.">
        <title>The Global Catalogue of Microorganisms (GCM) 10K type strain sequencing project: providing services to taxonomists for standard genome sequencing and annotation.</title>
        <authorList>
            <consortium name="The Broad Institute Genomics Platform"/>
            <consortium name="The Broad Institute Genome Sequencing Center for Infectious Disease"/>
            <person name="Wu L."/>
            <person name="Ma J."/>
        </authorList>
    </citation>
    <scope>NUCLEOTIDE SEQUENCE [LARGE SCALE GENOMIC DNA]</scope>
    <source>
        <strain evidence="2">CCUG 57263</strain>
    </source>
</reference>
<proteinExistence type="predicted"/>
<dbReference type="EMBL" id="JBHTIU010000012">
    <property type="protein sequence ID" value="MFD0868381.1"/>
    <property type="molecule type" value="Genomic_DNA"/>
</dbReference>
<protein>
    <submittedName>
        <fullName evidence="1">Uncharacterized protein</fullName>
    </submittedName>
</protein>
<organism evidence="1 2">
    <name type="scientific">Paenibacillus residui</name>
    <dbReference type="NCBI Taxonomy" id="629724"/>
    <lineage>
        <taxon>Bacteria</taxon>
        <taxon>Bacillati</taxon>
        <taxon>Bacillota</taxon>
        <taxon>Bacilli</taxon>
        <taxon>Bacillales</taxon>
        <taxon>Paenibacillaceae</taxon>
        <taxon>Paenibacillus</taxon>
    </lineage>
</organism>
<dbReference type="Proteomes" id="UP001597120">
    <property type="component" value="Unassembled WGS sequence"/>
</dbReference>
<comment type="caution">
    <text evidence="1">The sequence shown here is derived from an EMBL/GenBank/DDBJ whole genome shotgun (WGS) entry which is preliminary data.</text>
</comment>
<dbReference type="RefSeq" id="WP_144933845.1">
    <property type="nucleotide sequence ID" value="NZ_JBHTIU010000012.1"/>
</dbReference>
<name>A0ABW3D556_9BACL</name>
<keyword evidence="2" id="KW-1185">Reference proteome</keyword>
<evidence type="ECO:0000313" key="1">
    <source>
        <dbReference type="EMBL" id="MFD0868381.1"/>
    </source>
</evidence>
<accession>A0ABW3D556</accession>
<evidence type="ECO:0000313" key="2">
    <source>
        <dbReference type="Proteomes" id="UP001597120"/>
    </source>
</evidence>
<sequence length="103" mass="12186">MNSIIDRAFKEMMENWQQMSVSSPEDSEADADRFQNSFYKLIELVRDWIEGMKRRPRNMEEALALPEIAKMIELLPPPLYLNFETELECILEGHSRVEDTFDD</sequence>